<name>A0A0J1CS57_9BURK</name>
<gene>
    <name evidence="9" type="ORF">EOS_25130</name>
</gene>
<comment type="similarity">
    <text evidence="1">Belongs to the tannase family.</text>
</comment>
<reference evidence="9 10" key="1">
    <citation type="journal article" date="2015" name="Genome Announc.">
        <title>Draft Genome Sequence of Burkholderia sp. Strain PML1(12), an Ectomycorrhizosphere-Inhabiting Bacterium with Effective Mineral-Weathering Ability.</title>
        <authorList>
            <person name="Uroz S."/>
            <person name="Oger P."/>
        </authorList>
    </citation>
    <scope>NUCLEOTIDE SEQUENCE [LARGE SCALE GENOMIC DNA]</scope>
    <source>
        <strain evidence="10">PML1(12)</strain>
    </source>
</reference>
<accession>A0A0J1CS57</accession>
<dbReference type="GO" id="GO:0046872">
    <property type="term" value="F:metal ion binding"/>
    <property type="evidence" value="ECO:0007669"/>
    <property type="project" value="UniProtKB-KW"/>
</dbReference>
<evidence type="ECO:0000256" key="6">
    <source>
        <dbReference type="ARBA" id="ARBA00022837"/>
    </source>
</evidence>
<proteinExistence type="inferred from homology"/>
<evidence type="ECO:0000256" key="7">
    <source>
        <dbReference type="ARBA" id="ARBA00023157"/>
    </source>
</evidence>
<dbReference type="InterPro" id="IPR029058">
    <property type="entry name" value="AB_hydrolase_fold"/>
</dbReference>
<evidence type="ECO:0000256" key="4">
    <source>
        <dbReference type="ARBA" id="ARBA00022729"/>
    </source>
</evidence>
<keyword evidence="10" id="KW-1185">Reference proteome</keyword>
<dbReference type="PATRIC" id="fig|908627.4.peg.5605"/>
<sequence length="609" mass="62201">MPVLVTICASVVLLAACGGNTSSSALTAATTKPLTCDDSMKTAFKPDVNTTVTLVKAFKKGDDLNLSGTSSGVTATNDLCMVKLNVGPGNPGPAGAPSTSPGIGIEVWLPSPANWNKRVHVVGGGGWAGGVQGSTTAIAGLPNPLAALFPAVAVSTVAIAETEGAVSASTDTGHADTAGGGSFAMNPDGTINTALWTDFASRSIHEMAVDTKALATAYYGIAPKYSYWDGFSTGGRQGMKEAQANPDDFDGILAGGPAFNWSKFITGELYPQIVFQRDLGGTPLTTAQQDLVSNAAISACDSVGGQHLGYILDPSACKYDPTADRNVLCAASGGANSTPACVTPVQAAAINKIWYGITSDGSAPVPGSDNGWASVTSLTGPSGVQRWFGQTRGTSLYGAFFGGTGLAGVNGPFTVASDQVALELQNPTIAGPNFVNATGNGASGWKALSYAQLSNAFDQGIALQSQFGQINTDNPDLSAFKSHGGKLLHYHGLSDELIMPQGSVNYYTRVVNQMGGDLASVQSFYRLFLIPGFGHGSLNGTANPAANPPVPAAGQLYQVLAGWVENGVAPDKIPLQNQGGTITRPICMYPSKPTYTGGDVGAASSFTCS</sequence>
<feature type="chain" id="PRO_5005249279" evidence="8">
    <location>
        <begin position="29"/>
        <end position="609"/>
    </location>
</feature>
<feature type="signal peptide" evidence="8">
    <location>
        <begin position="1"/>
        <end position="28"/>
    </location>
</feature>
<evidence type="ECO:0000256" key="8">
    <source>
        <dbReference type="SAM" id="SignalP"/>
    </source>
</evidence>
<keyword evidence="4 8" id="KW-0732">Signal</keyword>
<evidence type="ECO:0000256" key="3">
    <source>
        <dbReference type="ARBA" id="ARBA00022723"/>
    </source>
</evidence>
<dbReference type="InterPro" id="IPR011118">
    <property type="entry name" value="Tannase/feruloyl_esterase"/>
</dbReference>
<organism evidence="9 10">
    <name type="scientific">Caballeronia mineralivorans PML1(12)</name>
    <dbReference type="NCBI Taxonomy" id="908627"/>
    <lineage>
        <taxon>Bacteria</taxon>
        <taxon>Pseudomonadati</taxon>
        <taxon>Pseudomonadota</taxon>
        <taxon>Betaproteobacteria</taxon>
        <taxon>Burkholderiales</taxon>
        <taxon>Burkholderiaceae</taxon>
        <taxon>Caballeronia</taxon>
    </lineage>
</organism>
<dbReference type="Proteomes" id="UP000035963">
    <property type="component" value="Unassembled WGS sequence"/>
</dbReference>
<keyword evidence="2" id="KW-0719">Serine esterase</keyword>
<dbReference type="GO" id="GO:0052689">
    <property type="term" value="F:carboxylic ester hydrolase activity"/>
    <property type="evidence" value="ECO:0007669"/>
    <property type="project" value="UniProtKB-KW"/>
</dbReference>
<dbReference type="EMBL" id="AEJF01000148">
    <property type="protein sequence ID" value="KLU23480.1"/>
    <property type="molecule type" value="Genomic_DNA"/>
</dbReference>
<comment type="caution">
    <text evidence="9">The sequence shown here is derived from an EMBL/GenBank/DDBJ whole genome shotgun (WGS) entry which is preliminary data.</text>
</comment>
<keyword evidence="6" id="KW-0106">Calcium</keyword>
<keyword evidence="5" id="KW-0378">Hydrolase</keyword>
<evidence type="ECO:0000256" key="5">
    <source>
        <dbReference type="ARBA" id="ARBA00022801"/>
    </source>
</evidence>
<evidence type="ECO:0000256" key="1">
    <source>
        <dbReference type="ARBA" id="ARBA00006249"/>
    </source>
</evidence>
<evidence type="ECO:0000313" key="10">
    <source>
        <dbReference type="Proteomes" id="UP000035963"/>
    </source>
</evidence>
<evidence type="ECO:0000256" key="2">
    <source>
        <dbReference type="ARBA" id="ARBA00022487"/>
    </source>
</evidence>
<dbReference type="AlphaFoldDB" id="A0A0J1CS57"/>
<keyword evidence="3" id="KW-0479">Metal-binding</keyword>
<dbReference type="PANTHER" id="PTHR33938">
    <property type="entry name" value="FERULOYL ESTERASE B-RELATED"/>
    <property type="match status" value="1"/>
</dbReference>
<keyword evidence="7" id="KW-1015">Disulfide bond</keyword>
<dbReference type="Pfam" id="PF07519">
    <property type="entry name" value="Tannase"/>
    <property type="match status" value="1"/>
</dbReference>
<dbReference type="SUPFAM" id="SSF53474">
    <property type="entry name" value="alpha/beta-Hydrolases"/>
    <property type="match status" value="1"/>
</dbReference>
<dbReference type="PANTHER" id="PTHR33938:SF15">
    <property type="entry name" value="FERULOYL ESTERASE B-RELATED"/>
    <property type="match status" value="1"/>
</dbReference>
<protein>
    <submittedName>
        <fullName evidence="9">Feruloyl esterase</fullName>
    </submittedName>
</protein>
<evidence type="ECO:0000313" key="9">
    <source>
        <dbReference type="EMBL" id="KLU23480.1"/>
    </source>
</evidence>